<protein>
    <recommendedName>
        <fullName evidence="12">Cytochrome P450</fullName>
    </recommendedName>
</protein>
<dbReference type="Pfam" id="PF00067">
    <property type="entry name" value="p450"/>
    <property type="match status" value="1"/>
</dbReference>
<comment type="pathway">
    <text evidence="2">Secondary metabolite biosynthesis.</text>
</comment>
<dbReference type="EMBL" id="JASBNA010000009">
    <property type="protein sequence ID" value="KAK7688906.1"/>
    <property type="molecule type" value="Genomic_DNA"/>
</dbReference>
<reference evidence="10 11" key="1">
    <citation type="submission" date="2022-09" db="EMBL/GenBank/DDBJ databases">
        <authorList>
            <person name="Palmer J.M."/>
        </authorList>
    </citation>
    <scope>NUCLEOTIDE SEQUENCE [LARGE SCALE GENOMIC DNA]</scope>
    <source>
        <strain evidence="10 11">DSM 7382</strain>
    </source>
</reference>
<keyword evidence="5" id="KW-0479">Metal-binding</keyword>
<evidence type="ECO:0000256" key="8">
    <source>
        <dbReference type="ARBA" id="ARBA00023033"/>
    </source>
</evidence>
<dbReference type="PANTHER" id="PTHR24305">
    <property type="entry name" value="CYTOCHROME P450"/>
    <property type="match status" value="1"/>
</dbReference>
<name>A0AAW0GHI8_9APHY</name>
<comment type="caution">
    <text evidence="10">The sequence shown here is derived from an EMBL/GenBank/DDBJ whole genome shotgun (WGS) entry which is preliminary data.</text>
</comment>
<dbReference type="Proteomes" id="UP001385951">
    <property type="component" value="Unassembled WGS sequence"/>
</dbReference>
<evidence type="ECO:0000256" key="6">
    <source>
        <dbReference type="ARBA" id="ARBA00023002"/>
    </source>
</evidence>
<sequence length="404" mass="45219">MSFDDSNVCYYVTVLLPFAMGVLIPWCLFKAFRTNTKVIVSSLAEIQHILNPASATIEYLVGSRARSNTRLVRAFHLTNTFVSIDTEVHRAFVREAKRLIPLKGFGFPFGGLAAQITAELGRSICSKPSKVDFDYAKFIQILTFKVMISTLFKVDLDSMDTDDVVFVTTGINTLWNLSKTTANFPPGLLEGINRRVSYWITDIENPLNLIIPVYETMWQVVAIGVVLLHHDPRACRLLETYLQNPTPEQFARWEGSEASVQSLISETLRLYPPVRRISRIISTRPAWVPSCLDSYFQQSVSADISILQRDMTIWGQDANAFDASRHYPSKLTQEQASTLLAFSAGRIKCVASSWAPQAASLLIAAMVKKVNEEGLEGIDIKEGSKLGSRDGWGGWKVISRHSHH</sequence>
<proteinExistence type="inferred from homology"/>
<evidence type="ECO:0000256" key="5">
    <source>
        <dbReference type="ARBA" id="ARBA00022723"/>
    </source>
</evidence>
<dbReference type="GO" id="GO:0016705">
    <property type="term" value="F:oxidoreductase activity, acting on paired donors, with incorporation or reduction of molecular oxygen"/>
    <property type="evidence" value="ECO:0007669"/>
    <property type="project" value="InterPro"/>
</dbReference>
<gene>
    <name evidence="10" type="ORF">QCA50_007597</name>
</gene>
<dbReference type="InterPro" id="IPR036396">
    <property type="entry name" value="Cyt_P450_sf"/>
</dbReference>
<dbReference type="GO" id="GO:0005506">
    <property type="term" value="F:iron ion binding"/>
    <property type="evidence" value="ECO:0007669"/>
    <property type="project" value="InterPro"/>
</dbReference>
<keyword evidence="9" id="KW-0812">Transmembrane</keyword>
<keyword evidence="9" id="KW-0472">Membrane</keyword>
<dbReference type="InterPro" id="IPR001128">
    <property type="entry name" value="Cyt_P450"/>
</dbReference>
<evidence type="ECO:0000256" key="1">
    <source>
        <dbReference type="ARBA" id="ARBA00001971"/>
    </source>
</evidence>
<keyword evidence="4" id="KW-0349">Heme</keyword>
<keyword evidence="8" id="KW-0503">Monooxygenase</keyword>
<dbReference type="AlphaFoldDB" id="A0AAW0GHI8"/>
<evidence type="ECO:0000256" key="2">
    <source>
        <dbReference type="ARBA" id="ARBA00005179"/>
    </source>
</evidence>
<evidence type="ECO:0008006" key="12">
    <source>
        <dbReference type="Google" id="ProtNLM"/>
    </source>
</evidence>
<evidence type="ECO:0000256" key="3">
    <source>
        <dbReference type="ARBA" id="ARBA00010617"/>
    </source>
</evidence>
<keyword evidence="7" id="KW-0408">Iron</keyword>
<dbReference type="GO" id="GO:0004497">
    <property type="term" value="F:monooxygenase activity"/>
    <property type="evidence" value="ECO:0007669"/>
    <property type="project" value="UniProtKB-KW"/>
</dbReference>
<dbReference type="InterPro" id="IPR050121">
    <property type="entry name" value="Cytochrome_P450_monoxygenase"/>
</dbReference>
<accession>A0AAW0GHI8</accession>
<keyword evidence="9" id="KW-1133">Transmembrane helix</keyword>
<feature type="transmembrane region" description="Helical" evidence="9">
    <location>
        <begin position="12"/>
        <end position="29"/>
    </location>
</feature>
<evidence type="ECO:0000256" key="4">
    <source>
        <dbReference type="ARBA" id="ARBA00022617"/>
    </source>
</evidence>
<keyword evidence="6" id="KW-0560">Oxidoreductase</keyword>
<organism evidence="10 11">
    <name type="scientific">Cerrena zonata</name>
    <dbReference type="NCBI Taxonomy" id="2478898"/>
    <lineage>
        <taxon>Eukaryota</taxon>
        <taxon>Fungi</taxon>
        <taxon>Dikarya</taxon>
        <taxon>Basidiomycota</taxon>
        <taxon>Agaricomycotina</taxon>
        <taxon>Agaricomycetes</taxon>
        <taxon>Polyporales</taxon>
        <taxon>Cerrenaceae</taxon>
        <taxon>Cerrena</taxon>
    </lineage>
</organism>
<comment type="cofactor">
    <cofactor evidence="1">
        <name>heme</name>
        <dbReference type="ChEBI" id="CHEBI:30413"/>
    </cofactor>
</comment>
<dbReference type="PANTHER" id="PTHR24305:SF166">
    <property type="entry name" value="CYTOCHROME P450 12A4, MITOCHONDRIAL-RELATED"/>
    <property type="match status" value="1"/>
</dbReference>
<evidence type="ECO:0000256" key="9">
    <source>
        <dbReference type="SAM" id="Phobius"/>
    </source>
</evidence>
<comment type="similarity">
    <text evidence="3">Belongs to the cytochrome P450 family.</text>
</comment>
<evidence type="ECO:0000256" key="7">
    <source>
        <dbReference type="ARBA" id="ARBA00023004"/>
    </source>
</evidence>
<dbReference type="GO" id="GO:0020037">
    <property type="term" value="F:heme binding"/>
    <property type="evidence" value="ECO:0007669"/>
    <property type="project" value="InterPro"/>
</dbReference>
<dbReference type="SUPFAM" id="SSF48264">
    <property type="entry name" value="Cytochrome P450"/>
    <property type="match status" value="1"/>
</dbReference>
<evidence type="ECO:0000313" key="10">
    <source>
        <dbReference type="EMBL" id="KAK7688906.1"/>
    </source>
</evidence>
<evidence type="ECO:0000313" key="11">
    <source>
        <dbReference type="Proteomes" id="UP001385951"/>
    </source>
</evidence>
<dbReference type="Gene3D" id="1.10.630.10">
    <property type="entry name" value="Cytochrome P450"/>
    <property type="match status" value="1"/>
</dbReference>
<keyword evidence="11" id="KW-1185">Reference proteome</keyword>